<evidence type="ECO:0000256" key="2">
    <source>
        <dbReference type="SAM" id="SignalP"/>
    </source>
</evidence>
<feature type="region of interest" description="Disordered" evidence="1">
    <location>
        <begin position="50"/>
        <end position="70"/>
    </location>
</feature>
<sequence length="154" mass="16847">MKRVLVIAVFSLLAMTTASAQGVEYKIITSIESIIPGGLGRSRLIENQDHRNADSFKTKRTDGKTSGQGKIRRKDAKVKEFSETKLLNFYSLVGINFQNIASNDALVGSTLNKLANEGWELAFVTSAVESDGGETDGNGIFITRYVFKRAKPSL</sequence>
<gene>
    <name evidence="3" type="ORF">FUAX_04800</name>
</gene>
<dbReference type="KEGG" id="fax:FUAX_04800"/>
<dbReference type="Proteomes" id="UP001348817">
    <property type="component" value="Chromosome"/>
</dbReference>
<reference evidence="3 4" key="1">
    <citation type="submission" date="2021-12" db="EMBL/GenBank/DDBJ databases">
        <title>Genome sequencing of bacteria with rrn-lacking chromosome and rrn-plasmid.</title>
        <authorList>
            <person name="Anda M."/>
            <person name="Iwasaki W."/>
        </authorList>
    </citation>
    <scope>NUCLEOTIDE SEQUENCE [LARGE SCALE GENOMIC DNA]</scope>
    <source>
        <strain evidence="3 4">DSM 100852</strain>
    </source>
</reference>
<evidence type="ECO:0000256" key="1">
    <source>
        <dbReference type="SAM" id="MobiDB-lite"/>
    </source>
</evidence>
<organism evidence="3 4">
    <name type="scientific">Fulvitalea axinellae</name>
    <dbReference type="NCBI Taxonomy" id="1182444"/>
    <lineage>
        <taxon>Bacteria</taxon>
        <taxon>Pseudomonadati</taxon>
        <taxon>Bacteroidota</taxon>
        <taxon>Cytophagia</taxon>
        <taxon>Cytophagales</taxon>
        <taxon>Persicobacteraceae</taxon>
        <taxon>Fulvitalea</taxon>
    </lineage>
</organism>
<evidence type="ECO:0000313" key="3">
    <source>
        <dbReference type="EMBL" id="BDD08048.1"/>
    </source>
</evidence>
<keyword evidence="4" id="KW-1185">Reference proteome</keyword>
<feature type="chain" id="PRO_5043583233" description="DUF4177 domain-containing protein" evidence="2">
    <location>
        <begin position="21"/>
        <end position="154"/>
    </location>
</feature>
<keyword evidence="2" id="KW-0732">Signal</keyword>
<evidence type="ECO:0000313" key="4">
    <source>
        <dbReference type="Proteomes" id="UP001348817"/>
    </source>
</evidence>
<accession>A0AAU9CWT3</accession>
<proteinExistence type="predicted"/>
<dbReference type="EMBL" id="AP025314">
    <property type="protein sequence ID" value="BDD08048.1"/>
    <property type="molecule type" value="Genomic_DNA"/>
</dbReference>
<evidence type="ECO:0008006" key="5">
    <source>
        <dbReference type="Google" id="ProtNLM"/>
    </source>
</evidence>
<name>A0AAU9CWT3_9BACT</name>
<feature type="signal peptide" evidence="2">
    <location>
        <begin position="1"/>
        <end position="20"/>
    </location>
</feature>
<protein>
    <recommendedName>
        <fullName evidence="5">DUF4177 domain-containing protein</fullName>
    </recommendedName>
</protein>
<dbReference type="RefSeq" id="WP_338393335.1">
    <property type="nucleotide sequence ID" value="NZ_AP025314.1"/>
</dbReference>
<feature type="compositionally biased region" description="Basic and acidic residues" evidence="1">
    <location>
        <begin position="50"/>
        <end position="63"/>
    </location>
</feature>
<dbReference type="AlphaFoldDB" id="A0AAU9CWT3"/>